<evidence type="ECO:0000313" key="2">
    <source>
        <dbReference type="EMBL" id="CAK07632.1"/>
    </source>
</evidence>
<accession>Q1MHD3</accession>
<dbReference type="KEGG" id="rle:RL2139"/>
<sequence length="181" mass="19741">MPSSLLQRRARRREHSSCSRQSPVHSAHVGDEVEVHYRWHPYFGQKVSVRRVEERATGRFLKVLGPTGVVIAISGWMIDPVVCSGMTMGTARVDLAALIELNRLVSGGAKAALFRGEHRITQEEDDEIPQHAGAGVGPAARPDIQNPHARRTERQGSQEGDINTGLPADAGGRSGRRGAQR</sequence>
<gene>
    <name evidence="2" type="ordered locus">RL2139</name>
</gene>
<dbReference type="Proteomes" id="UP000006575">
    <property type="component" value="Chromosome"/>
</dbReference>
<protein>
    <submittedName>
        <fullName evidence="2">Uncharacterized protein</fullName>
    </submittedName>
</protein>
<organism evidence="2 3">
    <name type="scientific">Rhizobium johnstonii (strain DSM 114642 / LMG 32736 / 3841)</name>
    <name type="common">Rhizobium leguminosarum bv. viciae</name>
    <dbReference type="NCBI Taxonomy" id="216596"/>
    <lineage>
        <taxon>Bacteria</taxon>
        <taxon>Pseudomonadati</taxon>
        <taxon>Pseudomonadota</taxon>
        <taxon>Alphaproteobacteria</taxon>
        <taxon>Hyphomicrobiales</taxon>
        <taxon>Rhizobiaceae</taxon>
        <taxon>Rhizobium/Agrobacterium group</taxon>
        <taxon>Rhizobium</taxon>
        <taxon>Rhizobium johnstonii</taxon>
    </lineage>
</organism>
<evidence type="ECO:0000256" key="1">
    <source>
        <dbReference type="SAM" id="MobiDB-lite"/>
    </source>
</evidence>
<evidence type="ECO:0000313" key="3">
    <source>
        <dbReference type="Proteomes" id="UP000006575"/>
    </source>
</evidence>
<proteinExistence type="predicted"/>
<name>Q1MHD3_RHIJ3</name>
<dbReference type="AlphaFoldDB" id="Q1MHD3"/>
<dbReference type="EMBL" id="AM236080">
    <property type="protein sequence ID" value="CAK07632.1"/>
    <property type="molecule type" value="Genomic_DNA"/>
</dbReference>
<feature type="region of interest" description="Disordered" evidence="1">
    <location>
        <begin position="1"/>
        <end position="25"/>
    </location>
</feature>
<keyword evidence="3" id="KW-1185">Reference proteome</keyword>
<feature type="region of interest" description="Disordered" evidence="1">
    <location>
        <begin position="120"/>
        <end position="181"/>
    </location>
</feature>
<dbReference type="EnsemblBacteria" id="CAK07632">
    <property type="protein sequence ID" value="CAK07632"/>
    <property type="gene ID" value="RL2139"/>
</dbReference>
<dbReference type="HOGENOM" id="CLU_135630_0_0_5"/>
<reference evidence="2 3" key="1">
    <citation type="journal article" date="2006" name="Genome Biol.">
        <title>The genome of Rhizobium leguminosarum has recognizable core and accessory components.</title>
        <authorList>
            <person name="Young J.W."/>
            <person name="Crossman L.C."/>
            <person name="Johnston A.W.B."/>
            <person name="Thomson N.R."/>
            <person name="Ghazoui Z.F."/>
            <person name="Hull K.H."/>
            <person name="Wexler M."/>
            <person name="Curson A.R.J."/>
            <person name="Todd J.D."/>
            <person name="Poole P.S."/>
            <person name="Mauchline T.H."/>
            <person name="East A.K."/>
            <person name="Quail M.A."/>
            <person name="Churcher C."/>
            <person name="Arrowsmith C."/>
            <person name="Cherevach A."/>
            <person name="Chillingworth T."/>
            <person name="Clarke K."/>
            <person name="Cronin A."/>
            <person name="Davis P."/>
            <person name="Fraser A."/>
            <person name="Hance Z."/>
            <person name="Hauser H."/>
            <person name="Jagels K."/>
            <person name="Moule S."/>
            <person name="Mungall K."/>
            <person name="Norbertczak H."/>
            <person name="Rabbinowitsch E."/>
            <person name="Sanders M."/>
            <person name="Simmonds M."/>
            <person name="Whitehead S."/>
            <person name="Parkhill J."/>
        </authorList>
    </citation>
    <scope>NUCLEOTIDE SEQUENCE [LARGE SCALE GENOMIC DNA]</scope>
    <source>
        <strain evidence="3">DSM 114642 / LMG 32736 / 3841</strain>
    </source>
</reference>